<dbReference type="AlphaFoldDB" id="A0A9R0YPR6"/>
<dbReference type="EMBL" id="LT934122">
    <property type="protein sequence ID" value="VAI59432.1"/>
    <property type="molecule type" value="Genomic_DNA"/>
</dbReference>
<dbReference type="PANTHER" id="PTHR31960">
    <property type="entry name" value="F-BOX PROTEIN PP2-A15"/>
    <property type="match status" value="1"/>
</dbReference>
<reference evidence="1 2" key="1">
    <citation type="submission" date="2017-09" db="EMBL/GenBank/DDBJ databases">
        <authorList>
            <consortium name="International Durum Wheat Genome Sequencing Consortium (IDWGSC)"/>
            <person name="Milanesi L."/>
        </authorList>
    </citation>
    <scope>NUCLEOTIDE SEQUENCE [LARGE SCALE GENOMIC DNA]</scope>
    <source>
        <strain evidence="2">cv. Svevo</strain>
    </source>
</reference>
<dbReference type="SUPFAM" id="SSF81383">
    <property type="entry name" value="F-box domain"/>
    <property type="match status" value="1"/>
</dbReference>
<organism evidence="1 2">
    <name type="scientific">Triticum turgidum subsp. durum</name>
    <name type="common">Durum wheat</name>
    <name type="synonym">Triticum durum</name>
    <dbReference type="NCBI Taxonomy" id="4567"/>
    <lineage>
        <taxon>Eukaryota</taxon>
        <taxon>Viridiplantae</taxon>
        <taxon>Streptophyta</taxon>
        <taxon>Embryophyta</taxon>
        <taxon>Tracheophyta</taxon>
        <taxon>Spermatophyta</taxon>
        <taxon>Magnoliopsida</taxon>
        <taxon>Liliopsida</taxon>
        <taxon>Poales</taxon>
        <taxon>Poaceae</taxon>
        <taxon>BOP clade</taxon>
        <taxon>Pooideae</taxon>
        <taxon>Triticodae</taxon>
        <taxon>Triticeae</taxon>
        <taxon>Triticinae</taxon>
        <taxon>Triticum</taxon>
    </lineage>
</organism>
<keyword evidence="2" id="KW-1185">Reference proteome</keyword>
<dbReference type="CDD" id="cd22162">
    <property type="entry name" value="F-box_AtSKIP3-like"/>
    <property type="match status" value="1"/>
</dbReference>
<accession>A0A9R0YPR6</accession>
<gene>
    <name evidence="1" type="ORF">TRITD_6Bv1G149090</name>
</gene>
<dbReference type="PANTHER" id="PTHR31960:SF8">
    <property type="entry name" value="OS02G0675800 PROTEIN"/>
    <property type="match status" value="1"/>
</dbReference>
<evidence type="ECO:0000313" key="1">
    <source>
        <dbReference type="EMBL" id="VAI59432.1"/>
    </source>
</evidence>
<dbReference type="InterPro" id="IPR036047">
    <property type="entry name" value="F-box-like_dom_sf"/>
</dbReference>
<dbReference type="Gramene" id="TRITD6Bv1G149090.2">
    <property type="protein sequence ID" value="TRITD6Bv1G149090.2"/>
    <property type="gene ID" value="TRITD6Bv1G149090"/>
</dbReference>
<evidence type="ECO:0008006" key="3">
    <source>
        <dbReference type="Google" id="ProtNLM"/>
    </source>
</evidence>
<sequence>MGTGSSILGADADWGETSLGDMPESCVAAVLLNLDPPEICQVACLNRAFRGAASADCVWAGKLPANYRYLAALAAAADDEGDGDGDGNVKPCSPISTKKGIYARLCRPTPFDAGTKEFWIEKNKGGLCMSISSKAMAITGIDDRRYWSHLVTEESSQPYTGFRVISFRDCDL</sequence>
<name>A0A9R0YPR6_TRITD</name>
<evidence type="ECO:0000313" key="2">
    <source>
        <dbReference type="Proteomes" id="UP000324705"/>
    </source>
</evidence>
<proteinExistence type="predicted"/>
<dbReference type="Proteomes" id="UP000324705">
    <property type="component" value="Chromosome 6B"/>
</dbReference>
<protein>
    <recommendedName>
        <fullName evidence="3">F-box domain-containing protein</fullName>
    </recommendedName>
</protein>